<evidence type="ECO:0008006" key="4">
    <source>
        <dbReference type="Google" id="ProtNLM"/>
    </source>
</evidence>
<dbReference type="RefSeq" id="XP_033445823.1">
    <property type="nucleotide sequence ID" value="XM_033593535.1"/>
</dbReference>
<evidence type="ECO:0000313" key="3">
    <source>
        <dbReference type="Proteomes" id="UP000800082"/>
    </source>
</evidence>
<gene>
    <name evidence="2" type="ORF">M421DRAFT_423663</name>
</gene>
<evidence type="ECO:0000256" key="1">
    <source>
        <dbReference type="SAM" id="SignalP"/>
    </source>
</evidence>
<keyword evidence="3" id="KW-1185">Reference proteome</keyword>
<keyword evidence="1" id="KW-0732">Signal</keyword>
<name>A0A6A5RBG2_9PLEO</name>
<dbReference type="GeneID" id="54351203"/>
<organism evidence="2 3">
    <name type="scientific">Didymella exigua CBS 183.55</name>
    <dbReference type="NCBI Taxonomy" id="1150837"/>
    <lineage>
        <taxon>Eukaryota</taxon>
        <taxon>Fungi</taxon>
        <taxon>Dikarya</taxon>
        <taxon>Ascomycota</taxon>
        <taxon>Pezizomycotina</taxon>
        <taxon>Dothideomycetes</taxon>
        <taxon>Pleosporomycetidae</taxon>
        <taxon>Pleosporales</taxon>
        <taxon>Pleosporineae</taxon>
        <taxon>Didymellaceae</taxon>
        <taxon>Didymella</taxon>
    </lineage>
</organism>
<dbReference type="EMBL" id="ML978983">
    <property type="protein sequence ID" value="KAF1925571.1"/>
    <property type="molecule type" value="Genomic_DNA"/>
</dbReference>
<accession>A0A6A5RBG2</accession>
<proteinExistence type="predicted"/>
<protein>
    <recommendedName>
        <fullName evidence="4">Extracellular membrane protein CFEM domain-containing protein</fullName>
    </recommendedName>
</protein>
<feature type="chain" id="PRO_5025365009" description="Extracellular membrane protein CFEM domain-containing protein" evidence="1">
    <location>
        <begin position="20"/>
        <end position="58"/>
    </location>
</feature>
<sequence>MKSATILSAFALCGTIVSALPARLPWATALSHTPRAVSKCHIRDCLEKCGNSNVCSTI</sequence>
<dbReference type="Proteomes" id="UP000800082">
    <property type="component" value="Unassembled WGS sequence"/>
</dbReference>
<evidence type="ECO:0000313" key="2">
    <source>
        <dbReference type="EMBL" id="KAF1925571.1"/>
    </source>
</evidence>
<dbReference type="AlphaFoldDB" id="A0A6A5RBG2"/>
<feature type="signal peptide" evidence="1">
    <location>
        <begin position="1"/>
        <end position="19"/>
    </location>
</feature>
<reference evidence="2" key="1">
    <citation type="journal article" date="2020" name="Stud. Mycol.">
        <title>101 Dothideomycetes genomes: a test case for predicting lifestyles and emergence of pathogens.</title>
        <authorList>
            <person name="Haridas S."/>
            <person name="Albert R."/>
            <person name="Binder M."/>
            <person name="Bloem J."/>
            <person name="Labutti K."/>
            <person name="Salamov A."/>
            <person name="Andreopoulos B."/>
            <person name="Baker S."/>
            <person name="Barry K."/>
            <person name="Bills G."/>
            <person name="Bluhm B."/>
            <person name="Cannon C."/>
            <person name="Castanera R."/>
            <person name="Culley D."/>
            <person name="Daum C."/>
            <person name="Ezra D."/>
            <person name="Gonzalez J."/>
            <person name="Henrissat B."/>
            <person name="Kuo A."/>
            <person name="Liang C."/>
            <person name="Lipzen A."/>
            <person name="Lutzoni F."/>
            <person name="Magnuson J."/>
            <person name="Mondo S."/>
            <person name="Nolan M."/>
            <person name="Ohm R."/>
            <person name="Pangilinan J."/>
            <person name="Park H.-J."/>
            <person name="Ramirez L."/>
            <person name="Alfaro M."/>
            <person name="Sun H."/>
            <person name="Tritt A."/>
            <person name="Yoshinaga Y."/>
            <person name="Zwiers L.-H."/>
            <person name="Turgeon B."/>
            <person name="Goodwin S."/>
            <person name="Spatafora J."/>
            <person name="Crous P."/>
            <person name="Grigoriev I."/>
        </authorList>
    </citation>
    <scope>NUCLEOTIDE SEQUENCE</scope>
    <source>
        <strain evidence="2">CBS 183.55</strain>
    </source>
</reference>